<proteinExistence type="predicted"/>
<dbReference type="GO" id="GO:0034551">
    <property type="term" value="P:mitochondrial respiratory chain complex III assembly"/>
    <property type="evidence" value="ECO:0007669"/>
    <property type="project" value="TreeGrafter"/>
</dbReference>
<protein>
    <submittedName>
        <fullName evidence="1">Uncharacterized protein</fullName>
    </submittedName>
</protein>
<dbReference type="AlphaFoldDB" id="A0AAV9UYW0"/>
<organism evidence="1 2">
    <name type="scientific">Orbilia brochopaga</name>
    <dbReference type="NCBI Taxonomy" id="3140254"/>
    <lineage>
        <taxon>Eukaryota</taxon>
        <taxon>Fungi</taxon>
        <taxon>Dikarya</taxon>
        <taxon>Ascomycota</taxon>
        <taxon>Pezizomycotina</taxon>
        <taxon>Orbiliomycetes</taxon>
        <taxon>Orbiliales</taxon>
        <taxon>Orbiliaceae</taxon>
        <taxon>Orbilia</taxon>
    </lineage>
</organism>
<dbReference type="GO" id="GO:0043022">
    <property type="term" value="F:ribosome binding"/>
    <property type="evidence" value="ECO:0007669"/>
    <property type="project" value="InterPro"/>
</dbReference>
<reference evidence="1 2" key="1">
    <citation type="submission" date="2019-10" db="EMBL/GenBank/DDBJ databases">
        <authorList>
            <person name="Palmer J.M."/>
        </authorList>
    </citation>
    <scope>NUCLEOTIDE SEQUENCE [LARGE SCALE GENOMIC DNA]</scope>
    <source>
        <strain evidence="1 2">TWF696</strain>
    </source>
</reference>
<evidence type="ECO:0000313" key="2">
    <source>
        <dbReference type="Proteomes" id="UP001375240"/>
    </source>
</evidence>
<name>A0AAV9UYW0_9PEZI</name>
<evidence type="ECO:0000313" key="1">
    <source>
        <dbReference type="EMBL" id="KAK6352822.1"/>
    </source>
</evidence>
<keyword evidence="2" id="KW-1185">Reference proteome</keyword>
<dbReference type="EMBL" id="JAVHNQ010000003">
    <property type="protein sequence ID" value="KAK6352822.1"/>
    <property type="molecule type" value="Genomic_DNA"/>
</dbReference>
<dbReference type="PANTHER" id="PTHR28250">
    <property type="entry name" value="CYTOCHROME B PRE-MRNA-PROCESSING PROTEIN 6"/>
    <property type="match status" value="1"/>
</dbReference>
<dbReference type="Proteomes" id="UP001375240">
    <property type="component" value="Unassembled WGS sequence"/>
</dbReference>
<dbReference type="PANTHER" id="PTHR28250:SF1">
    <property type="entry name" value="CYTOCHROME B PRE-MRNA-PROCESSING PROTEIN 6"/>
    <property type="match status" value="1"/>
</dbReference>
<dbReference type="InterPro" id="IPR037653">
    <property type="entry name" value="Cbp6"/>
</dbReference>
<accession>A0AAV9UYW0</accession>
<comment type="caution">
    <text evidence="1">The sequence shown here is derived from an EMBL/GenBank/DDBJ whole genome shotgun (WGS) entry which is preliminary data.</text>
</comment>
<gene>
    <name evidence="1" type="ORF">TWF696_004823</name>
</gene>
<sequence length="138" mass="16254">MPPRLPTKTLAQKILPQWPKDPLRTNNEFDVAAILQERLLADFGDAPPIPPFRPEITDGMPETILMRCPPAKVDVQWGVLNSLISNRYQKRYPVKRMTEPGFDPEYYKKLIHELDEAPKRSWLSLYLRSWKGFIRWEH</sequence>
<dbReference type="GO" id="GO:0061671">
    <property type="term" value="C:Cbp3p-Cbp6 complex"/>
    <property type="evidence" value="ECO:0007669"/>
    <property type="project" value="InterPro"/>
</dbReference>
<dbReference type="Pfam" id="PF20180">
    <property type="entry name" value="UQCC2_CBP6"/>
    <property type="match status" value="1"/>
</dbReference>